<evidence type="ECO:0000313" key="6">
    <source>
        <dbReference type="EMBL" id="KAF2148690.1"/>
    </source>
</evidence>
<comment type="subcellular location">
    <subcellularLocation>
        <location evidence="1">Membrane</location>
        <topology evidence="1">Multi-pass membrane protein</topology>
    </subcellularLocation>
</comment>
<comment type="similarity">
    <text evidence="2">Belongs to the major facilitator superfamily. Monocarboxylate porter (TC 2.A.1.13) family.</text>
</comment>
<feature type="domain" description="Major facilitator superfamily (MFS) profile" evidence="5">
    <location>
        <begin position="241"/>
        <end position="435"/>
    </location>
</feature>
<keyword evidence="4" id="KW-1133">Transmembrane helix</keyword>
<dbReference type="Proteomes" id="UP000799439">
    <property type="component" value="Unassembled WGS sequence"/>
</dbReference>
<dbReference type="PANTHER" id="PTHR11360:SF305">
    <property type="entry name" value="MAJOR FACILITATOR SUPERFAMILY (MFS) PROFILE DOMAIN-CONTAINING PROTEIN"/>
    <property type="match status" value="1"/>
</dbReference>
<keyword evidence="7" id="KW-1185">Reference proteome</keyword>
<dbReference type="GO" id="GO:0016020">
    <property type="term" value="C:membrane"/>
    <property type="evidence" value="ECO:0007669"/>
    <property type="project" value="UniProtKB-SubCell"/>
</dbReference>
<feature type="transmembrane region" description="Helical" evidence="4">
    <location>
        <begin position="212"/>
        <end position="232"/>
    </location>
</feature>
<dbReference type="InterPro" id="IPR036259">
    <property type="entry name" value="MFS_trans_sf"/>
</dbReference>
<comment type="caution">
    <text evidence="6">The sequence shown here is derived from an EMBL/GenBank/DDBJ whole genome shotgun (WGS) entry which is preliminary data.</text>
</comment>
<dbReference type="PROSITE" id="PS50850">
    <property type="entry name" value="MFS"/>
    <property type="match status" value="1"/>
</dbReference>
<dbReference type="PANTHER" id="PTHR11360">
    <property type="entry name" value="MONOCARBOXYLATE TRANSPORTER"/>
    <property type="match status" value="1"/>
</dbReference>
<evidence type="ECO:0000256" key="2">
    <source>
        <dbReference type="ARBA" id="ARBA00006727"/>
    </source>
</evidence>
<dbReference type="GO" id="GO:0022857">
    <property type="term" value="F:transmembrane transporter activity"/>
    <property type="evidence" value="ECO:0007669"/>
    <property type="project" value="InterPro"/>
</dbReference>
<feature type="transmembrane region" description="Helical" evidence="4">
    <location>
        <begin position="370"/>
        <end position="393"/>
    </location>
</feature>
<evidence type="ECO:0000313" key="7">
    <source>
        <dbReference type="Proteomes" id="UP000799439"/>
    </source>
</evidence>
<feature type="transmembrane region" description="Helical" evidence="4">
    <location>
        <begin position="332"/>
        <end position="358"/>
    </location>
</feature>
<dbReference type="AlphaFoldDB" id="A0A9P4IVV1"/>
<reference evidence="6" key="1">
    <citation type="journal article" date="2020" name="Stud. Mycol.">
        <title>101 Dothideomycetes genomes: a test case for predicting lifestyles and emergence of pathogens.</title>
        <authorList>
            <person name="Haridas S."/>
            <person name="Albert R."/>
            <person name="Binder M."/>
            <person name="Bloem J."/>
            <person name="Labutti K."/>
            <person name="Salamov A."/>
            <person name="Andreopoulos B."/>
            <person name="Baker S."/>
            <person name="Barry K."/>
            <person name="Bills G."/>
            <person name="Bluhm B."/>
            <person name="Cannon C."/>
            <person name="Castanera R."/>
            <person name="Culley D."/>
            <person name="Daum C."/>
            <person name="Ezra D."/>
            <person name="Gonzalez J."/>
            <person name="Henrissat B."/>
            <person name="Kuo A."/>
            <person name="Liang C."/>
            <person name="Lipzen A."/>
            <person name="Lutzoni F."/>
            <person name="Magnuson J."/>
            <person name="Mondo S."/>
            <person name="Nolan M."/>
            <person name="Ohm R."/>
            <person name="Pangilinan J."/>
            <person name="Park H.-J."/>
            <person name="Ramirez L."/>
            <person name="Alfaro M."/>
            <person name="Sun H."/>
            <person name="Tritt A."/>
            <person name="Yoshinaga Y."/>
            <person name="Zwiers L.-H."/>
            <person name="Turgeon B."/>
            <person name="Goodwin S."/>
            <person name="Spatafora J."/>
            <person name="Crous P."/>
            <person name="Grigoriev I."/>
        </authorList>
    </citation>
    <scope>NUCLEOTIDE SEQUENCE</scope>
    <source>
        <strain evidence="6">CBS 260.36</strain>
    </source>
</reference>
<dbReference type="InterPro" id="IPR011701">
    <property type="entry name" value="MFS"/>
</dbReference>
<evidence type="ECO:0000259" key="5">
    <source>
        <dbReference type="PROSITE" id="PS50850"/>
    </source>
</evidence>
<protein>
    <submittedName>
        <fullName evidence="6">MFS general substrate transporter</fullName>
    </submittedName>
</protein>
<gene>
    <name evidence="6" type="ORF">K461DRAFT_329601</name>
</gene>
<feature type="transmembrane region" description="Helical" evidence="4">
    <location>
        <begin position="146"/>
        <end position="167"/>
    </location>
</feature>
<feature type="transmembrane region" description="Helical" evidence="4">
    <location>
        <begin position="275"/>
        <end position="295"/>
    </location>
</feature>
<evidence type="ECO:0000256" key="3">
    <source>
        <dbReference type="SAM" id="MobiDB-lite"/>
    </source>
</evidence>
<feature type="transmembrane region" description="Helical" evidence="4">
    <location>
        <begin position="405"/>
        <end position="425"/>
    </location>
</feature>
<dbReference type="EMBL" id="ML996092">
    <property type="protein sequence ID" value="KAF2148690.1"/>
    <property type="molecule type" value="Genomic_DNA"/>
</dbReference>
<dbReference type="InterPro" id="IPR020846">
    <property type="entry name" value="MFS_dom"/>
</dbReference>
<dbReference type="Pfam" id="PF07690">
    <property type="entry name" value="MFS_1"/>
    <property type="match status" value="2"/>
</dbReference>
<keyword evidence="4" id="KW-0812">Transmembrane</keyword>
<evidence type="ECO:0000256" key="1">
    <source>
        <dbReference type="ARBA" id="ARBA00004141"/>
    </source>
</evidence>
<feature type="transmembrane region" description="Helical" evidence="4">
    <location>
        <begin position="244"/>
        <end position="263"/>
    </location>
</feature>
<name>A0A9P4IVV1_9PEZI</name>
<feature type="transmembrane region" description="Helical" evidence="4">
    <location>
        <begin position="179"/>
        <end position="200"/>
    </location>
</feature>
<proteinExistence type="inferred from homology"/>
<feature type="region of interest" description="Disordered" evidence="3">
    <location>
        <begin position="1"/>
        <end position="26"/>
    </location>
</feature>
<dbReference type="OrthoDB" id="6499973at2759"/>
<dbReference type="SUPFAM" id="SSF103473">
    <property type="entry name" value="MFS general substrate transporter"/>
    <property type="match status" value="1"/>
</dbReference>
<evidence type="ECO:0000256" key="4">
    <source>
        <dbReference type="SAM" id="Phobius"/>
    </source>
</evidence>
<feature type="transmembrane region" description="Helical" evidence="4">
    <location>
        <begin position="51"/>
        <end position="68"/>
    </location>
</feature>
<accession>A0A9P4IVV1</accession>
<dbReference type="Gene3D" id="1.20.1250.20">
    <property type="entry name" value="MFS general substrate transporter like domains"/>
    <property type="match status" value="2"/>
</dbReference>
<dbReference type="InterPro" id="IPR050327">
    <property type="entry name" value="Proton-linked_MCT"/>
</dbReference>
<keyword evidence="4" id="KW-0472">Membrane</keyword>
<organism evidence="6 7">
    <name type="scientific">Myriangium duriaei CBS 260.36</name>
    <dbReference type="NCBI Taxonomy" id="1168546"/>
    <lineage>
        <taxon>Eukaryota</taxon>
        <taxon>Fungi</taxon>
        <taxon>Dikarya</taxon>
        <taxon>Ascomycota</taxon>
        <taxon>Pezizomycotina</taxon>
        <taxon>Dothideomycetes</taxon>
        <taxon>Dothideomycetidae</taxon>
        <taxon>Myriangiales</taxon>
        <taxon>Myriangiaceae</taxon>
        <taxon>Myriangium</taxon>
    </lineage>
</organism>
<feature type="transmembrane region" description="Helical" evidence="4">
    <location>
        <begin position="121"/>
        <end position="140"/>
    </location>
</feature>
<sequence length="435" mass="45436">MSTTETATELRPISVPQGERRSHDGPRNEFEIANSLPINPSASSSAVPDGGYGWTVITACAVITWWFGGTTYSWGVIQAALVKEGLSAASTLSFVGSMTVAWIAILAIVNARVVMALGARNSGLIGISLLSAGEILGGFATRNVGGLFATIGVLMGLGASLCFMTVSTVPSQWFLRKRGLANGIVYAGGGLGGAAISLIIEALTKRLGPAWALRIIGILTLTTGLPARKTFVDWTLFRSLRFDLLFLAGVIATFPLFVPPFFLPLYCGSLGLTPAVGAAMVSVFNLASAFGRIGLGSLCDYIGPLNVLCGTLFLGGISMVGLWPFSESLPPLIVFAIWNGIANGGFFAVIPTAVGSVFGVQKVPVTMGMIVTGWAGGYLLGGPVAGYILEAYVGRENGIAAYRPAMYYAGSMTLAAAALVGGMRFRVEPRLWSRI</sequence>
<feature type="transmembrane region" description="Helical" evidence="4">
    <location>
        <begin position="307"/>
        <end position="326"/>
    </location>
</feature>
<feature type="transmembrane region" description="Helical" evidence="4">
    <location>
        <begin position="88"/>
        <end position="109"/>
    </location>
</feature>